<protein>
    <recommendedName>
        <fullName evidence="14">Immunoglobulin superfamily DCC subclass member 3</fullName>
    </recommendedName>
</protein>
<feature type="domain" description="Fibronectin type-III" evidence="11">
    <location>
        <begin position="462"/>
        <end position="558"/>
    </location>
</feature>
<dbReference type="GO" id="GO:0098609">
    <property type="term" value="P:cell-cell adhesion"/>
    <property type="evidence" value="ECO:0007669"/>
    <property type="project" value="TreeGrafter"/>
</dbReference>
<dbReference type="InterPro" id="IPR013098">
    <property type="entry name" value="Ig_I-set"/>
</dbReference>
<evidence type="ECO:0000256" key="5">
    <source>
        <dbReference type="ARBA" id="ARBA00023136"/>
    </source>
</evidence>
<name>A0A8T2NWQ7_9TELE</name>
<comment type="caution">
    <text evidence="12">The sequence shown here is derived from an EMBL/GenBank/DDBJ whole genome shotgun (WGS) entry which is preliminary data.</text>
</comment>
<feature type="domain" description="Fibronectin type-III" evidence="11">
    <location>
        <begin position="367"/>
        <end position="461"/>
    </location>
</feature>
<dbReference type="InterPro" id="IPR003599">
    <property type="entry name" value="Ig_sub"/>
</dbReference>
<feature type="domain" description="Ig-like" evidence="10">
    <location>
        <begin position="2"/>
        <end position="89"/>
    </location>
</feature>
<dbReference type="SUPFAM" id="SSF49265">
    <property type="entry name" value="Fibronectin type III"/>
    <property type="match status" value="1"/>
</dbReference>
<gene>
    <name evidence="12" type="ORF">JZ751_018215</name>
</gene>
<dbReference type="PANTHER" id="PTHR44170">
    <property type="entry name" value="PROTEIN SIDEKICK"/>
    <property type="match status" value="1"/>
</dbReference>
<evidence type="ECO:0000313" key="12">
    <source>
        <dbReference type="EMBL" id="KAG9341898.1"/>
    </source>
</evidence>
<dbReference type="PROSITE" id="PS50835">
    <property type="entry name" value="IG_LIKE"/>
    <property type="match status" value="3"/>
</dbReference>
<dbReference type="EMBL" id="JAFBMS010000031">
    <property type="protein sequence ID" value="KAG9341898.1"/>
    <property type="molecule type" value="Genomic_DNA"/>
</dbReference>
<proteinExistence type="predicted"/>
<evidence type="ECO:0000259" key="10">
    <source>
        <dbReference type="PROSITE" id="PS50835"/>
    </source>
</evidence>
<dbReference type="PANTHER" id="PTHR44170:SF20">
    <property type="entry name" value="IMMUNOGLOBULIN SUPERFAMILY DCC SUBCLASS MEMBER 3"/>
    <property type="match status" value="1"/>
</dbReference>
<dbReference type="Pfam" id="PF00041">
    <property type="entry name" value="fn3"/>
    <property type="match status" value="2"/>
</dbReference>
<dbReference type="SMART" id="SM00409">
    <property type="entry name" value="IG"/>
    <property type="match status" value="3"/>
</dbReference>
<keyword evidence="3" id="KW-0677">Repeat</keyword>
<feature type="region of interest" description="Disordered" evidence="8">
    <location>
        <begin position="746"/>
        <end position="831"/>
    </location>
</feature>
<dbReference type="InterPro" id="IPR003961">
    <property type="entry name" value="FN3_dom"/>
</dbReference>
<evidence type="ECO:0000256" key="6">
    <source>
        <dbReference type="ARBA" id="ARBA00023157"/>
    </source>
</evidence>
<dbReference type="CDD" id="cd00063">
    <property type="entry name" value="FN3"/>
    <property type="match status" value="2"/>
</dbReference>
<feature type="transmembrane region" description="Helical" evidence="9">
    <location>
        <begin position="580"/>
        <end position="602"/>
    </location>
</feature>
<evidence type="ECO:0000256" key="7">
    <source>
        <dbReference type="ARBA" id="ARBA00023319"/>
    </source>
</evidence>
<dbReference type="Pfam" id="PF13927">
    <property type="entry name" value="Ig_3"/>
    <property type="match status" value="1"/>
</dbReference>
<dbReference type="InterPro" id="IPR013783">
    <property type="entry name" value="Ig-like_fold"/>
</dbReference>
<dbReference type="Pfam" id="PF07679">
    <property type="entry name" value="I-set"/>
    <property type="match status" value="3"/>
</dbReference>
<feature type="non-terminal residue" evidence="12">
    <location>
        <position position="1"/>
    </location>
</feature>
<evidence type="ECO:0000256" key="4">
    <source>
        <dbReference type="ARBA" id="ARBA00022989"/>
    </source>
</evidence>
<accession>A0A8T2NWQ7</accession>
<comment type="subcellular location">
    <subcellularLocation>
        <location evidence="1">Membrane</location>
        <topology evidence="1">Single-pass membrane protein</topology>
    </subcellularLocation>
</comment>
<dbReference type="PROSITE" id="PS50853">
    <property type="entry name" value="FN3"/>
    <property type="match status" value="2"/>
</dbReference>
<dbReference type="Gene3D" id="2.60.40.10">
    <property type="entry name" value="Immunoglobulins"/>
    <property type="match status" value="6"/>
</dbReference>
<keyword evidence="7" id="KW-0393">Immunoglobulin domain</keyword>
<dbReference type="Proteomes" id="UP000824540">
    <property type="component" value="Unassembled WGS sequence"/>
</dbReference>
<dbReference type="AlphaFoldDB" id="A0A8T2NWQ7"/>
<feature type="compositionally biased region" description="Basic and acidic residues" evidence="8">
    <location>
        <begin position="793"/>
        <end position="807"/>
    </location>
</feature>
<sequence>MAEFHVQPQSVRAEEAGVCRFQCQIHGLPEPAISWEKDGREVDTEDERYTLLPTGVLQITGLRSEDTGVFHCVAHNSAGVKRSTGARLTVSGSQSSVYKEPMILVGPENLTLTVHQTAILECVATGYPRPIVSWSRLDGRPIGVEGIQVLGTGNLMISDVRVQHSGVYVCAANKPGTRVRRTAQGRLVVQAPAEFVQPPQSIARPAGTTAVFTCLAQGEPVPQLTWLKNGQILEPGGHVKLRNNNREQGLPAWMKYVVLSDMSSGSGGPYGHVSSRLSENALSIPNTNSSHGQHEGLNPKKAWPVFCEQCPVILIAETDSHRSVTLTIYGISPEDEAIYQCIAENSAGSTQASARLTVLWADGLPGAPRSVRADPLSPTAIQVSWKEPIQNTQDIIGYVLHIRKTADPIEMEYQEAVGKSTLQQVMSELEPSTSYTFYVKAYTSRGASKPSDNVVESTPGEVPAPPTLFTKVVNSTTVQAIWEPSGKIGQHEGFKLYYRKVHSSSFTGPLTFARNVTQYNITQLDPVLVYEVKVLAFNQHGDGNATMRFISLKEAMERSVLNTPCDCVKDEQSKTSTTGIIIGIHIGVTCIIFCVLFLMFGYKGRLMMCKAMQDRLATPPVGRGAPLDASFSSPSQGAMPLNGVVSVGGEGNGGISGKSREETKELERLFPGRHRGHLAEGATSCSLDETQMSTLPLDEFSLVEEGETQFREPPAEGGGLGRQQGEGTSALALLHPVTKPPFTALWGGRQFNSAAPQGNREGERACSPPREPCSHTGTGPLAAKRAQTGPYKRVKDNPWLDHPRRDTPPAPPDPTYRGRGRARRPCSHRGEGGWCGGGVQLSFGFSAPHAFQQLKRSDREG</sequence>
<feature type="compositionally biased region" description="Basic residues" evidence="8">
    <location>
        <begin position="818"/>
        <end position="827"/>
    </location>
</feature>
<keyword evidence="4 9" id="KW-1133">Transmembrane helix</keyword>
<evidence type="ECO:0008006" key="14">
    <source>
        <dbReference type="Google" id="ProtNLM"/>
    </source>
</evidence>
<keyword evidence="6" id="KW-1015">Disulfide bond</keyword>
<keyword evidence="13" id="KW-1185">Reference proteome</keyword>
<evidence type="ECO:0000256" key="3">
    <source>
        <dbReference type="ARBA" id="ARBA00022737"/>
    </source>
</evidence>
<dbReference type="InterPro" id="IPR003598">
    <property type="entry name" value="Ig_sub2"/>
</dbReference>
<keyword evidence="2 9" id="KW-0812">Transmembrane</keyword>
<dbReference type="OrthoDB" id="438268at2759"/>
<dbReference type="GO" id="GO:0016020">
    <property type="term" value="C:membrane"/>
    <property type="evidence" value="ECO:0007669"/>
    <property type="project" value="UniProtKB-SubCell"/>
</dbReference>
<dbReference type="SMART" id="SM00060">
    <property type="entry name" value="FN3"/>
    <property type="match status" value="2"/>
</dbReference>
<feature type="domain" description="Ig-like" evidence="10">
    <location>
        <begin position="192"/>
        <end position="357"/>
    </location>
</feature>
<dbReference type="FunFam" id="2.60.40.10:FF:000577">
    <property type="entry name" value="immunoglobulin superfamily DCC subclass member 3"/>
    <property type="match status" value="1"/>
</dbReference>
<dbReference type="SUPFAM" id="SSF48726">
    <property type="entry name" value="Immunoglobulin"/>
    <property type="match status" value="3"/>
</dbReference>
<dbReference type="InterPro" id="IPR007110">
    <property type="entry name" value="Ig-like_dom"/>
</dbReference>
<organism evidence="12 13">
    <name type="scientific">Albula glossodonta</name>
    <name type="common">roundjaw bonefish</name>
    <dbReference type="NCBI Taxonomy" id="121402"/>
    <lineage>
        <taxon>Eukaryota</taxon>
        <taxon>Metazoa</taxon>
        <taxon>Chordata</taxon>
        <taxon>Craniata</taxon>
        <taxon>Vertebrata</taxon>
        <taxon>Euteleostomi</taxon>
        <taxon>Actinopterygii</taxon>
        <taxon>Neopterygii</taxon>
        <taxon>Teleostei</taxon>
        <taxon>Albuliformes</taxon>
        <taxon>Albulidae</taxon>
        <taxon>Albula</taxon>
    </lineage>
</organism>
<evidence type="ECO:0000256" key="8">
    <source>
        <dbReference type="SAM" id="MobiDB-lite"/>
    </source>
</evidence>
<evidence type="ECO:0000256" key="2">
    <source>
        <dbReference type="ARBA" id="ARBA00022692"/>
    </source>
</evidence>
<dbReference type="SMART" id="SM00408">
    <property type="entry name" value="IGc2"/>
    <property type="match status" value="3"/>
</dbReference>
<evidence type="ECO:0000256" key="1">
    <source>
        <dbReference type="ARBA" id="ARBA00004167"/>
    </source>
</evidence>
<evidence type="ECO:0000259" key="11">
    <source>
        <dbReference type="PROSITE" id="PS50853"/>
    </source>
</evidence>
<dbReference type="InterPro" id="IPR036116">
    <property type="entry name" value="FN3_sf"/>
</dbReference>
<dbReference type="InterPro" id="IPR036179">
    <property type="entry name" value="Ig-like_dom_sf"/>
</dbReference>
<reference evidence="12" key="1">
    <citation type="thesis" date="2021" institute="BYU ScholarsArchive" country="Provo, UT, USA">
        <title>Applications of and Algorithms for Genome Assembly and Genomic Analyses with an Emphasis on Marine Teleosts.</title>
        <authorList>
            <person name="Pickett B.D."/>
        </authorList>
    </citation>
    <scope>NUCLEOTIDE SEQUENCE</scope>
    <source>
        <strain evidence="12">HI-2016</strain>
    </source>
</reference>
<feature type="domain" description="Ig-like" evidence="10">
    <location>
        <begin position="101"/>
        <end position="184"/>
    </location>
</feature>
<evidence type="ECO:0000256" key="9">
    <source>
        <dbReference type="SAM" id="Phobius"/>
    </source>
</evidence>
<keyword evidence="5 9" id="KW-0472">Membrane</keyword>
<dbReference type="FunFam" id="2.60.40.10:FF:000930">
    <property type="entry name" value="immunoglobulin superfamily DCC subclass member 3"/>
    <property type="match status" value="1"/>
</dbReference>
<evidence type="ECO:0000313" key="13">
    <source>
        <dbReference type="Proteomes" id="UP000824540"/>
    </source>
</evidence>